<dbReference type="PANTHER" id="PTHR30032:SF4">
    <property type="entry name" value="AMIDASE ENHANCER"/>
    <property type="match status" value="1"/>
</dbReference>
<reference evidence="4 5" key="1">
    <citation type="journal article" date="2019" name="Anaerobe">
        <title>Detection of Robinsoniella peoriensis in multiple bone samples of a trauma patient.</title>
        <authorList>
            <person name="Schrottner P."/>
            <person name="Hartwich K."/>
            <person name="Bunk B."/>
            <person name="Schober I."/>
            <person name="Helbig S."/>
            <person name="Rudolph W.W."/>
            <person name="Gunzer F."/>
        </authorList>
    </citation>
    <scope>NUCLEOTIDE SEQUENCE [LARGE SCALE GENOMIC DNA]</scope>
    <source>
        <strain evidence="4 5">DSM 106044</strain>
    </source>
</reference>
<keyword evidence="2" id="KW-1133">Transmembrane helix</keyword>
<evidence type="ECO:0000259" key="3">
    <source>
        <dbReference type="Pfam" id="PF08486"/>
    </source>
</evidence>
<keyword evidence="2" id="KW-0472">Membrane</keyword>
<feature type="region of interest" description="Disordered" evidence="1">
    <location>
        <begin position="49"/>
        <end position="108"/>
    </location>
</feature>
<dbReference type="GO" id="GO:0030288">
    <property type="term" value="C:outer membrane-bounded periplasmic space"/>
    <property type="evidence" value="ECO:0007669"/>
    <property type="project" value="TreeGrafter"/>
</dbReference>
<dbReference type="InterPro" id="IPR013486">
    <property type="entry name" value="SpoIID/LytB"/>
</dbReference>
<dbReference type="EMBL" id="QGQD01000105">
    <property type="protein sequence ID" value="TLC98077.1"/>
    <property type="molecule type" value="Genomic_DNA"/>
</dbReference>
<keyword evidence="2" id="KW-0812">Transmembrane</keyword>
<evidence type="ECO:0000256" key="1">
    <source>
        <dbReference type="SAM" id="MobiDB-lite"/>
    </source>
</evidence>
<dbReference type="Pfam" id="PF08486">
    <property type="entry name" value="SpoIID"/>
    <property type="match status" value="1"/>
</dbReference>
<dbReference type="STRING" id="180332.GCA_000797495_00756"/>
<evidence type="ECO:0000313" key="5">
    <source>
        <dbReference type="Proteomes" id="UP000306509"/>
    </source>
</evidence>
<protein>
    <submittedName>
        <fullName evidence="4">Modifier protein of major autolysin</fullName>
    </submittedName>
</protein>
<dbReference type="InterPro" id="IPR013693">
    <property type="entry name" value="SpoIID/LytB_N"/>
</dbReference>
<evidence type="ECO:0000313" key="4">
    <source>
        <dbReference type="EMBL" id="TLC98077.1"/>
    </source>
</evidence>
<comment type="caution">
    <text evidence="4">The sequence shown here is derived from an EMBL/GenBank/DDBJ whole genome shotgun (WGS) entry which is preliminary data.</text>
</comment>
<dbReference type="PANTHER" id="PTHR30032">
    <property type="entry name" value="N-ACETYLMURAMOYL-L-ALANINE AMIDASE-RELATED"/>
    <property type="match status" value="1"/>
</dbReference>
<evidence type="ECO:0000256" key="2">
    <source>
        <dbReference type="SAM" id="Phobius"/>
    </source>
</evidence>
<dbReference type="AlphaFoldDB" id="A0A4V6HR87"/>
<keyword evidence="5" id="KW-1185">Reference proteome</keyword>
<feature type="domain" description="Sporulation stage II protein D amidase enhancer LytB N-terminal" evidence="3">
    <location>
        <begin position="202"/>
        <end position="290"/>
    </location>
</feature>
<sequence>MKDDNTFGKILILSGCIMAFLLLCFYDTYKKKGDDVLNKLQETIQTDLAKQKEAPETNETKTAKKKSDGKEKESNQQAADEQKQAKEEETQDGQAAPGDTQTAAPENPLIRVLIKTDDYAGEYHSSVTLQCSSDYVLQYGEATEEHPSSEPLTITGDSPYLSNGVLRIQPKGEDGEITLPGLKRGYENPSYLGNFEIVKRDAGLLVINELPLETYLCSVVPSEMPAAYPLESLKVQAICARSYALKQMQNGRGAEFDVDVDDSVSYQVYNNQKRDERATEAVNATAGEVMRSNGEIVDALYYSTSCGVNLSQDLSQETVFASFMTTDNHTAYEATEPWYRWKAVFTVDELTRLANAWQPGTGNVTSLSIDSRETNGAIAKFTVQGENQNISVEGEYTVRKLLSPANIAVVEQDGSEATGMSLLPSAFFYLTPNYENDALVSYTLTGGGYGHGKGMSQNGARHMADAGMGYEEILKYFYGDVQIG</sequence>
<dbReference type="NCBIfam" id="TIGR02669">
    <property type="entry name" value="SpoIID_LytB"/>
    <property type="match status" value="1"/>
</dbReference>
<name>A0A4V6HR87_9FIRM</name>
<proteinExistence type="predicted"/>
<dbReference type="RefSeq" id="WP_161597454.1">
    <property type="nucleotide sequence ID" value="NZ_QGQD01000105.1"/>
</dbReference>
<feature type="transmembrane region" description="Helical" evidence="2">
    <location>
        <begin position="6"/>
        <end position="26"/>
    </location>
</feature>
<dbReference type="GO" id="GO:0030435">
    <property type="term" value="P:sporulation resulting in formation of a cellular spore"/>
    <property type="evidence" value="ECO:0007669"/>
    <property type="project" value="InterPro"/>
</dbReference>
<dbReference type="InterPro" id="IPR051922">
    <property type="entry name" value="Bact_Sporulation_Assoc"/>
</dbReference>
<dbReference type="Proteomes" id="UP000306509">
    <property type="component" value="Unassembled WGS sequence"/>
</dbReference>
<accession>A0A4V6HR87</accession>
<gene>
    <name evidence="4" type="primary">lytB_2</name>
    <name evidence="4" type="ORF">DSM106044_05139</name>
</gene>
<organism evidence="4 5">
    <name type="scientific">Robinsoniella peoriensis</name>
    <dbReference type="NCBI Taxonomy" id="180332"/>
    <lineage>
        <taxon>Bacteria</taxon>
        <taxon>Bacillati</taxon>
        <taxon>Bacillota</taxon>
        <taxon>Clostridia</taxon>
        <taxon>Lachnospirales</taxon>
        <taxon>Lachnospiraceae</taxon>
        <taxon>Robinsoniella</taxon>
    </lineage>
</organism>
<feature type="compositionally biased region" description="Basic and acidic residues" evidence="1">
    <location>
        <begin position="49"/>
        <end position="88"/>
    </location>
</feature>